<dbReference type="Proteomes" id="UP001500967">
    <property type="component" value="Unassembled WGS sequence"/>
</dbReference>
<comment type="caution">
    <text evidence="1">The sequence shown here is derived from an EMBL/GenBank/DDBJ whole genome shotgun (WGS) entry which is preliminary data.</text>
</comment>
<gene>
    <name evidence="1" type="ORF">GCM10009539_66010</name>
</gene>
<reference evidence="2" key="1">
    <citation type="journal article" date="2019" name="Int. J. Syst. Evol. Microbiol.">
        <title>The Global Catalogue of Microorganisms (GCM) 10K type strain sequencing project: providing services to taxonomists for standard genome sequencing and annotation.</title>
        <authorList>
            <consortium name="The Broad Institute Genomics Platform"/>
            <consortium name="The Broad Institute Genome Sequencing Center for Infectious Disease"/>
            <person name="Wu L."/>
            <person name="Ma J."/>
        </authorList>
    </citation>
    <scope>NUCLEOTIDE SEQUENCE [LARGE SCALE GENOMIC DNA]</scope>
    <source>
        <strain evidence="2">JCM 10425</strain>
    </source>
</reference>
<organism evidence="1 2">
    <name type="scientific">Cryptosporangium japonicum</name>
    <dbReference type="NCBI Taxonomy" id="80872"/>
    <lineage>
        <taxon>Bacteria</taxon>
        <taxon>Bacillati</taxon>
        <taxon>Actinomycetota</taxon>
        <taxon>Actinomycetes</taxon>
        <taxon>Cryptosporangiales</taxon>
        <taxon>Cryptosporangiaceae</taxon>
        <taxon>Cryptosporangium</taxon>
    </lineage>
</organism>
<proteinExistence type="predicted"/>
<name>A0ABP3EM92_9ACTN</name>
<accession>A0ABP3EM92</accession>
<dbReference type="EMBL" id="BAAAGX010000028">
    <property type="protein sequence ID" value="GAA0269654.1"/>
    <property type="molecule type" value="Genomic_DNA"/>
</dbReference>
<evidence type="ECO:0000313" key="2">
    <source>
        <dbReference type="Proteomes" id="UP001500967"/>
    </source>
</evidence>
<sequence length="64" mass="6924">MGQLVGPRLELGIGRAALPEDQGVAVGHEIDGMFYEVCHGEDHGIKLEQVPVDHNGQRRLPPIA</sequence>
<protein>
    <submittedName>
        <fullName evidence="1">Uncharacterized protein</fullName>
    </submittedName>
</protein>
<keyword evidence="2" id="KW-1185">Reference proteome</keyword>
<evidence type="ECO:0000313" key="1">
    <source>
        <dbReference type="EMBL" id="GAA0269654.1"/>
    </source>
</evidence>